<organism evidence="1 2">
    <name type="scientific">Pyricularia oryzae</name>
    <name type="common">Rice blast fungus</name>
    <name type="synonym">Magnaporthe oryzae</name>
    <dbReference type="NCBI Taxonomy" id="318829"/>
    <lineage>
        <taxon>Eukaryota</taxon>
        <taxon>Fungi</taxon>
        <taxon>Dikarya</taxon>
        <taxon>Ascomycota</taxon>
        <taxon>Pezizomycotina</taxon>
        <taxon>Sordariomycetes</taxon>
        <taxon>Sordariomycetidae</taxon>
        <taxon>Magnaporthales</taxon>
        <taxon>Pyriculariaceae</taxon>
        <taxon>Pyricularia</taxon>
    </lineage>
</organism>
<sequence length="168" mass="17385">MPMFALPGILGGLGLAIRITGELYECFVVNGGCRIADLPTDNTYKVEDLAASVIPALNETVMMRAESEGLLAAAANTGPCGVPQYNFDMCSADVRRVTVRTSLPAAGVARFDNVPATCMVLSTVLGGGCGVAPPYPLVCGSACLQYTGLSRGQLTQLGNSLRGRVVKG</sequence>
<evidence type="ECO:0000313" key="1">
    <source>
        <dbReference type="EMBL" id="QBZ63777.1"/>
    </source>
</evidence>
<dbReference type="AlphaFoldDB" id="A0A4P7NNC1"/>
<proteinExistence type="predicted"/>
<name>A0A4P7NNC1_PYROR</name>
<reference evidence="1 2" key="1">
    <citation type="journal article" date="2019" name="Mol. Biol. Evol.">
        <title>Blast fungal genomes show frequent chromosomal changes, gene gains and losses, and effector gene turnover.</title>
        <authorList>
            <person name="Gomez Luciano L.B."/>
            <person name="Jason Tsai I."/>
            <person name="Chuma I."/>
            <person name="Tosa Y."/>
            <person name="Chen Y.H."/>
            <person name="Li J.Y."/>
            <person name="Li M.Y."/>
            <person name="Jade Lu M.Y."/>
            <person name="Nakayashiki H."/>
            <person name="Li W.H."/>
        </authorList>
    </citation>
    <scope>NUCLEOTIDE SEQUENCE [LARGE SCALE GENOMIC DNA]</scope>
    <source>
        <strain evidence="1">MZ5-1-6</strain>
    </source>
</reference>
<dbReference type="EMBL" id="CP034209">
    <property type="protein sequence ID" value="QBZ63777.1"/>
    <property type="molecule type" value="Genomic_DNA"/>
</dbReference>
<protein>
    <submittedName>
        <fullName evidence="1">Uncharacterized protein</fullName>
    </submittedName>
</protein>
<gene>
    <name evidence="1" type="ORF">PoMZ_05467</name>
</gene>
<accession>A0A4P7NNC1</accession>
<dbReference type="Proteomes" id="UP000294847">
    <property type="component" value="Chromosome 6"/>
</dbReference>
<evidence type="ECO:0000313" key="2">
    <source>
        <dbReference type="Proteomes" id="UP000294847"/>
    </source>
</evidence>
<dbReference type="VEuPathDB" id="FungiDB:M_BR32_EuGene_00094781"/>